<reference evidence="6" key="1">
    <citation type="journal article" date="2014" name="Nat. Commun.">
        <title>The emerging biofuel crop Camelina sativa retains a highly undifferentiated hexaploid genome structure.</title>
        <authorList>
            <person name="Kagale S."/>
            <person name="Koh C."/>
            <person name="Nixon J."/>
            <person name="Bollina V."/>
            <person name="Clarke W.E."/>
            <person name="Tuteja R."/>
            <person name="Spillane C."/>
            <person name="Robinson S.J."/>
            <person name="Links M.G."/>
            <person name="Clarke C."/>
            <person name="Higgins E.E."/>
            <person name="Huebert T."/>
            <person name="Sharpe A.G."/>
            <person name="Parkin I.A."/>
        </authorList>
    </citation>
    <scope>NUCLEOTIDE SEQUENCE [LARGE SCALE GENOMIC DNA]</scope>
    <source>
        <strain evidence="6">cv. DH55</strain>
    </source>
</reference>
<dbReference type="Pfam" id="PF00501">
    <property type="entry name" value="AMP-binding"/>
    <property type="match status" value="1"/>
</dbReference>
<sequence length="572" mass="62772">MVLQQQTHFLTNKTDQEEEEEEEEEEEPSPHGFIFRSKLPDIFIPNHLPLTDYVFQKFSGDGDGDSTSTCLIDGATGRILTYADVQTNSRRIAAGMHRLGIRHGDVVMLLLPNSLEFALSFLAVAYLGAVSTTANPFYTQPEIVKQAKASAAKMIITKKCYVDKLTDLKNDGVVIVCVDDDVVSSTGDGYVSFTELTQADETELPKPEISPEDTVAMPYSSGTTGLPKGVMITHKGLVTSIAQKVDGENPNLNYTANDVILCFLPMFHIYALDALMLSAMRAGAALLIVPRFELNLVMELIQRYKVTVVPVAPPVVLAFVKSPETERYDLSSVRMMKSGAATLKKELEDAVRLKFPNAIFGQGYGMTESGTVSSSLAFAKNPFKTKSGACGTVIRNAELKVVDTITGISLPRNKSGEICVRGDQLMKGYLNDPEATSGTIDKDGWLHTGDIGFVDDDDEIFIVDRLKELIKFKGYQVAPAELEALLISHPDIDDAAVVGMKDEVADEVPVAFVVRSEGSQLTEDDVKSYVNKQVVHYKRIKMVFFIETIPKAVSGKILRKDLRGKLETECSK</sequence>
<dbReference type="PANTHER" id="PTHR24096">
    <property type="entry name" value="LONG-CHAIN-FATTY-ACID--COA LIGASE"/>
    <property type="match status" value="1"/>
</dbReference>
<dbReference type="RefSeq" id="XP_010509953.1">
    <property type="nucleotide sequence ID" value="XM_010511651.2"/>
</dbReference>
<dbReference type="GeneID" id="104786287"/>
<comment type="similarity">
    <text evidence="1">Belongs to the ATP-dependent AMP-binding enzyme family.</text>
</comment>
<accession>A0ABM0Z3M3</accession>
<gene>
    <name evidence="7" type="primary">LOC104786287</name>
</gene>
<evidence type="ECO:0000256" key="1">
    <source>
        <dbReference type="ARBA" id="ARBA00006432"/>
    </source>
</evidence>
<protein>
    <submittedName>
        <fullName evidence="7">4-coumarate--CoA ligase 4</fullName>
    </submittedName>
</protein>
<dbReference type="PROSITE" id="PS00455">
    <property type="entry name" value="AMP_BINDING"/>
    <property type="match status" value="1"/>
</dbReference>
<reference evidence="7" key="2">
    <citation type="submission" date="2025-08" db="UniProtKB">
        <authorList>
            <consortium name="RefSeq"/>
        </authorList>
    </citation>
    <scope>IDENTIFICATION</scope>
    <source>
        <tissue evidence="7">Leaf</tissue>
    </source>
</reference>
<dbReference type="InterPro" id="IPR042099">
    <property type="entry name" value="ANL_N_sf"/>
</dbReference>
<name>A0ABM0Z3M3_CAMSA</name>
<dbReference type="PANTHER" id="PTHR24096:SF359">
    <property type="entry name" value="4-COUMARATE--COA LIGASE 4"/>
    <property type="match status" value="1"/>
</dbReference>
<dbReference type="CDD" id="cd05904">
    <property type="entry name" value="4CL"/>
    <property type="match status" value="1"/>
</dbReference>
<dbReference type="Proteomes" id="UP000694864">
    <property type="component" value="Chromosome 1"/>
</dbReference>
<feature type="compositionally biased region" description="Acidic residues" evidence="3">
    <location>
        <begin position="16"/>
        <end position="27"/>
    </location>
</feature>
<evidence type="ECO:0000259" key="4">
    <source>
        <dbReference type="Pfam" id="PF00501"/>
    </source>
</evidence>
<keyword evidence="2 7" id="KW-0436">Ligase</keyword>
<feature type="region of interest" description="Disordered" evidence="3">
    <location>
        <begin position="1"/>
        <end position="32"/>
    </location>
</feature>
<evidence type="ECO:0000259" key="5">
    <source>
        <dbReference type="Pfam" id="PF13193"/>
    </source>
</evidence>
<dbReference type="Gene3D" id="3.40.50.12780">
    <property type="entry name" value="N-terminal domain of ligase-like"/>
    <property type="match status" value="1"/>
</dbReference>
<evidence type="ECO:0000313" key="7">
    <source>
        <dbReference type="RefSeq" id="XP_010509953.1"/>
    </source>
</evidence>
<evidence type="ECO:0000313" key="6">
    <source>
        <dbReference type="Proteomes" id="UP000694864"/>
    </source>
</evidence>
<feature type="domain" description="AMP-dependent synthetase/ligase" evidence="4">
    <location>
        <begin position="69"/>
        <end position="430"/>
    </location>
</feature>
<dbReference type="Pfam" id="PF13193">
    <property type="entry name" value="AMP-binding_C"/>
    <property type="match status" value="1"/>
</dbReference>
<dbReference type="InterPro" id="IPR000873">
    <property type="entry name" value="AMP-dep_synth/lig_dom"/>
</dbReference>
<dbReference type="SUPFAM" id="SSF56801">
    <property type="entry name" value="Acetyl-CoA synthetase-like"/>
    <property type="match status" value="1"/>
</dbReference>
<proteinExistence type="inferred from homology"/>
<organism evidence="6 7">
    <name type="scientific">Camelina sativa</name>
    <name type="common">False flax</name>
    <name type="synonym">Myagrum sativum</name>
    <dbReference type="NCBI Taxonomy" id="90675"/>
    <lineage>
        <taxon>Eukaryota</taxon>
        <taxon>Viridiplantae</taxon>
        <taxon>Streptophyta</taxon>
        <taxon>Embryophyta</taxon>
        <taxon>Tracheophyta</taxon>
        <taxon>Spermatophyta</taxon>
        <taxon>Magnoliopsida</taxon>
        <taxon>eudicotyledons</taxon>
        <taxon>Gunneridae</taxon>
        <taxon>Pentapetalae</taxon>
        <taxon>rosids</taxon>
        <taxon>malvids</taxon>
        <taxon>Brassicales</taxon>
        <taxon>Brassicaceae</taxon>
        <taxon>Camelineae</taxon>
        <taxon>Camelina</taxon>
    </lineage>
</organism>
<feature type="compositionally biased region" description="Polar residues" evidence="3">
    <location>
        <begin position="1"/>
        <end position="13"/>
    </location>
</feature>
<evidence type="ECO:0000256" key="2">
    <source>
        <dbReference type="ARBA" id="ARBA00022598"/>
    </source>
</evidence>
<dbReference type="GO" id="GO:0016874">
    <property type="term" value="F:ligase activity"/>
    <property type="evidence" value="ECO:0007669"/>
    <property type="project" value="UniProtKB-KW"/>
</dbReference>
<dbReference type="InterPro" id="IPR020845">
    <property type="entry name" value="AMP-binding_CS"/>
</dbReference>
<dbReference type="InterPro" id="IPR025110">
    <property type="entry name" value="AMP-bd_C"/>
</dbReference>
<feature type="domain" description="AMP-binding enzyme C-terminal" evidence="5">
    <location>
        <begin position="481"/>
        <end position="556"/>
    </location>
</feature>
<dbReference type="Gene3D" id="3.30.300.30">
    <property type="match status" value="1"/>
</dbReference>
<keyword evidence="6" id="KW-1185">Reference proteome</keyword>
<dbReference type="InterPro" id="IPR045851">
    <property type="entry name" value="AMP-bd_C_sf"/>
</dbReference>
<evidence type="ECO:0000256" key="3">
    <source>
        <dbReference type="SAM" id="MobiDB-lite"/>
    </source>
</evidence>